<keyword evidence="2" id="KW-0805">Transcription regulation</keyword>
<dbReference type="STRING" id="59895.A0A103XVI6"/>
<evidence type="ECO:0000256" key="3">
    <source>
        <dbReference type="ARBA" id="ARBA00023163"/>
    </source>
</evidence>
<dbReference type="Pfam" id="PF00046">
    <property type="entry name" value="Homeodomain"/>
    <property type="match status" value="1"/>
</dbReference>
<dbReference type="GO" id="GO:0005634">
    <property type="term" value="C:nucleus"/>
    <property type="evidence" value="ECO:0007669"/>
    <property type="project" value="UniProtKB-SubCell"/>
</dbReference>
<dbReference type="AlphaFoldDB" id="A0A103XVI6"/>
<evidence type="ECO:0000256" key="1">
    <source>
        <dbReference type="ARBA" id="ARBA00004123"/>
    </source>
</evidence>
<evidence type="ECO:0000256" key="6">
    <source>
        <dbReference type="SAM" id="MobiDB-lite"/>
    </source>
</evidence>
<reference evidence="8 9" key="1">
    <citation type="journal article" date="2016" name="Sci. Rep.">
        <title>The genome sequence of the outbreeding globe artichoke constructed de novo incorporating a phase-aware low-pass sequencing strategy of F1 progeny.</title>
        <authorList>
            <person name="Scaglione D."/>
            <person name="Reyes-Chin-Wo S."/>
            <person name="Acquadro A."/>
            <person name="Froenicke L."/>
            <person name="Portis E."/>
            <person name="Beitel C."/>
            <person name="Tirone M."/>
            <person name="Mauro R."/>
            <person name="Lo Monaco A."/>
            <person name="Mauromicale G."/>
            <person name="Faccioli P."/>
            <person name="Cattivelli L."/>
            <person name="Rieseberg L."/>
            <person name="Michelmore R."/>
            <person name="Lanteri S."/>
        </authorList>
    </citation>
    <scope>NUCLEOTIDE SEQUENCE [LARGE SCALE GENOMIC DNA]</scope>
    <source>
        <strain evidence="8">2C</strain>
    </source>
</reference>
<evidence type="ECO:0000256" key="4">
    <source>
        <dbReference type="PROSITE-ProRule" id="PRU00108"/>
    </source>
</evidence>
<dbReference type="Proteomes" id="UP000243975">
    <property type="component" value="Unassembled WGS sequence"/>
</dbReference>
<evidence type="ECO:0000313" key="8">
    <source>
        <dbReference type="EMBL" id="KVH97656.1"/>
    </source>
</evidence>
<name>A0A103XVI6_CYNCS</name>
<dbReference type="OMA" id="EGFGCNN"/>
<dbReference type="PROSITE" id="PS50071">
    <property type="entry name" value="HOMEOBOX_2"/>
    <property type="match status" value="1"/>
</dbReference>
<evidence type="ECO:0000313" key="9">
    <source>
        <dbReference type="Proteomes" id="UP000243975"/>
    </source>
</evidence>
<dbReference type="CDD" id="cd00086">
    <property type="entry name" value="homeodomain"/>
    <property type="match status" value="1"/>
</dbReference>
<dbReference type="InterPro" id="IPR009057">
    <property type="entry name" value="Homeodomain-like_sf"/>
</dbReference>
<evidence type="ECO:0000259" key="7">
    <source>
        <dbReference type="PROSITE" id="PS50071"/>
    </source>
</evidence>
<sequence length="170" mass="18816">MENLHKSPTSLDLSISVFGFASASGDDKREKGNESNVVRRKFDINKVPSEEQWITTTIGGNEEESATTIGISKATNGGGGGPPMKKIRLSVDQSRLLEESFQQNYRLNPKMKQELAGKLMLKPRQVERCFESLAEQNKKLHKELEELTTTRVGSSTMFSPVVASPSHHPS</sequence>
<comment type="subcellular location">
    <subcellularLocation>
        <location evidence="1 4 5">Nucleus</location>
    </subcellularLocation>
</comment>
<dbReference type="PANTHER" id="PTHR45714:SF8">
    <property type="entry name" value="HOMEOBOX-LEUCINE ZIPPER PROTEIN ATHB-17"/>
    <property type="match status" value="1"/>
</dbReference>
<keyword evidence="4 5" id="KW-0539">Nucleus</keyword>
<dbReference type="Gramene" id="KVH97656">
    <property type="protein sequence ID" value="KVH97656"/>
    <property type="gene ID" value="Ccrd_000243"/>
</dbReference>
<dbReference type="GO" id="GO:0003677">
    <property type="term" value="F:DNA binding"/>
    <property type="evidence" value="ECO:0007669"/>
    <property type="project" value="UniProtKB-UniRule"/>
</dbReference>
<keyword evidence="4 5" id="KW-0238">DNA-binding</keyword>
<feature type="domain" description="Homeobox" evidence="7">
    <location>
        <begin position="80"/>
        <end position="140"/>
    </location>
</feature>
<dbReference type="Gene3D" id="1.10.10.60">
    <property type="entry name" value="Homeodomain-like"/>
    <property type="match status" value="1"/>
</dbReference>
<dbReference type="SMART" id="SM00389">
    <property type="entry name" value="HOX"/>
    <property type="match status" value="1"/>
</dbReference>
<keyword evidence="9" id="KW-1185">Reference proteome</keyword>
<dbReference type="SUPFAM" id="SSF46689">
    <property type="entry name" value="Homeodomain-like"/>
    <property type="match status" value="1"/>
</dbReference>
<feature type="region of interest" description="Disordered" evidence="6">
    <location>
        <begin position="60"/>
        <end position="84"/>
    </location>
</feature>
<accession>A0A103XVI6</accession>
<feature type="compositionally biased region" description="Polar residues" evidence="6">
    <location>
        <begin position="66"/>
        <end position="75"/>
    </location>
</feature>
<keyword evidence="4 5" id="KW-0371">Homeobox</keyword>
<comment type="caution">
    <text evidence="8">The sequence shown here is derived from an EMBL/GenBank/DDBJ whole genome shotgun (WGS) entry which is preliminary data.</text>
</comment>
<gene>
    <name evidence="8" type="ORF">Ccrd_000243</name>
</gene>
<dbReference type="PANTHER" id="PTHR45714">
    <property type="entry name" value="HOMEOBOX-LEUCINE ZIPPER PROTEIN HAT14"/>
    <property type="match status" value="1"/>
</dbReference>
<dbReference type="InterPro" id="IPR050762">
    <property type="entry name" value="HD-ZIP_Homeobox_LZ_Class_II"/>
</dbReference>
<dbReference type="InterPro" id="IPR001356">
    <property type="entry name" value="HD"/>
</dbReference>
<organism evidence="8 9">
    <name type="scientific">Cynara cardunculus var. scolymus</name>
    <name type="common">Globe artichoke</name>
    <name type="synonym">Cynara scolymus</name>
    <dbReference type="NCBI Taxonomy" id="59895"/>
    <lineage>
        <taxon>Eukaryota</taxon>
        <taxon>Viridiplantae</taxon>
        <taxon>Streptophyta</taxon>
        <taxon>Embryophyta</taxon>
        <taxon>Tracheophyta</taxon>
        <taxon>Spermatophyta</taxon>
        <taxon>Magnoliopsida</taxon>
        <taxon>eudicotyledons</taxon>
        <taxon>Gunneridae</taxon>
        <taxon>Pentapetalae</taxon>
        <taxon>asterids</taxon>
        <taxon>campanulids</taxon>
        <taxon>Asterales</taxon>
        <taxon>Asteraceae</taxon>
        <taxon>Carduoideae</taxon>
        <taxon>Cardueae</taxon>
        <taxon>Carduinae</taxon>
        <taxon>Cynara</taxon>
    </lineage>
</organism>
<feature type="DNA-binding region" description="Homeobox" evidence="4">
    <location>
        <begin position="82"/>
        <end position="141"/>
    </location>
</feature>
<evidence type="ECO:0000256" key="2">
    <source>
        <dbReference type="ARBA" id="ARBA00023015"/>
    </source>
</evidence>
<proteinExistence type="predicted"/>
<evidence type="ECO:0000256" key="5">
    <source>
        <dbReference type="RuleBase" id="RU000682"/>
    </source>
</evidence>
<dbReference type="EMBL" id="LEKV01003823">
    <property type="protein sequence ID" value="KVH97656.1"/>
    <property type="molecule type" value="Genomic_DNA"/>
</dbReference>
<keyword evidence="3" id="KW-0804">Transcription</keyword>
<protein>
    <recommendedName>
        <fullName evidence="7">Homeobox domain-containing protein</fullName>
    </recommendedName>
</protein>